<gene>
    <name evidence="6" type="ORF">FCALED_LOCUS2637</name>
</gene>
<evidence type="ECO:0000313" key="7">
    <source>
        <dbReference type="Proteomes" id="UP000789570"/>
    </source>
</evidence>
<evidence type="ECO:0000256" key="3">
    <source>
        <dbReference type="ARBA" id="ARBA00022771"/>
    </source>
</evidence>
<dbReference type="InterPro" id="IPR012337">
    <property type="entry name" value="RNaseH-like_sf"/>
</dbReference>
<dbReference type="EMBL" id="CAJVPQ010000416">
    <property type="protein sequence ID" value="CAG8479530.1"/>
    <property type="molecule type" value="Genomic_DNA"/>
</dbReference>
<comment type="subcellular location">
    <subcellularLocation>
        <location evidence="1">Nucleus</location>
    </subcellularLocation>
</comment>
<evidence type="ECO:0000313" key="6">
    <source>
        <dbReference type="EMBL" id="CAG8479530.1"/>
    </source>
</evidence>
<keyword evidence="5" id="KW-0539">Nucleus</keyword>
<dbReference type="SUPFAM" id="SSF140996">
    <property type="entry name" value="Hermes dimerisation domain"/>
    <property type="match status" value="1"/>
</dbReference>
<evidence type="ECO:0000256" key="2">
    <source>
        <dbReference type="ARBA" id="ARBA00022723"/>
    </source>
</evidence>
<protein>
    <submittedName>
        <fullName evidence="6">455_t:CDS:1</fullName>
    </submittedName>
</protein>
<reference evidence="6" key="1">
    <citation type="submission" date="2021-06" db="EMBL/GenBank/DDBJ databases">
        <authorList>
            <person name="Kallberg Y."/>
            <person name="Tangrot J."/>
            <person name="Rosling A."/>
        </authorList>
    </citation>
    <scope>NUCLEOTIDE SEQUENCE</scope>
    <source>
        <strain evidence="6">UK204</strain>
    </source>
</reference>
<keyword evidence="4" id="KW-0862">Zinc</keyword>
<dbReference type="InterPro" id="IPR052035">
    <property type="entry name" value="ZnF_BED_domain_contain"/>
</dbReference>
<sequence length="413" mass="47709">MVELKQHLQLKHGILSPEDLQSNPGEKYQAHIDKMIRKVALHRAPKQAELKRVTAEWLVTDSLPFNVVHRKGYRKMIQKFDPAFTLPNNKSIKKDLAIAYQKGVLALKELIFITCETASITTDLWTARSNDGYISVTLHWLSSNFEIYDVILAVERIEYPHTGERIKEYLNEKIEEFGLAGKIVCAITDNGANMKKAIRIWDGVERLSCSAHILQLTVIQALKAIKPYTKRQRFDQAQIDLAQRNKINDLAEIDEIEVNDDDLEIVKKTEFKILHNVNNVKTRWNSTYQSWKRLLILRLAIEWLVATLHLQNKDDAKEDSYKLKSLMLEDHEWLLLNELVNILKPFDELTSYFSGIQHTTLLVINLSIEALKFEFADGDILISEELDKIINNEISSDDENIDDKSSENDMNIQ</sequence>
<keyword evidence="3" id="KW-0863">Zinc-finger</keyword>
<name>A0A9N8ZC10_9GLOM</name>
<dbReference type="SUPFAM" id="SSF53098">
    <property type="entry name" value="Ribonuclease H-like"/>
    <property type="match status" value="1"/>
</dbReference>
<dbReference type="GO" id="GO:0005634">
    <property type="term" value="C:nucleus"/>
    <property type="evidence" value="ECO:0007669"/>
    <property type="project" value="UniProtKB-SubCell"/>
</dbReference>
<evidence type="ECO:0000256" key="1">
    <source>
        <dbReference type="ARBA" id="ARBA00004123"/>
    </source>
</evidence>
<dbReference type="PANTHER" id="PTHR46481">
    <property type="entry name" value="ZINC FINGER BED DOMAIN-CONTAINING PROTEIN 4"/>
    <property type="match status" value="1"/>
</dbReference>
<dbReference type="Proteomes" id="UP000789570">
    <property type="component" value="Unassembled WGS sequence"/>
</dbReference>
<accession>A0A9N8ZC10</accession>
<dbReference type="PANTHER" id="PTHR46481:SF10">
    <property type="entry name" value="ZINC FINGER BED DOMAIN-CONTAINING PROTEIN 39"/>
    <property type="match status" value="1"/>
</dbReference>
<dbReference type="OrthoDB" id="2404704at2759"/>
<organism evidence="6 7">
    <name type="scientific">Funneliformis caledonium</name>
    <dbReference type="NCBI Taxonomy" id="1117310"/>
    <lineage>
        <taxon>Eukaryota</taxon>
        <taxon>Fungi</taxon>
        <taxon>Fungi incertae sedis</taxon>
        <taxon>Mucoromycota</taxon>
        <taxon>Glomeromycotina</taxon>
        <taxon>Glomeromycetes</taxon>
        <taxon>Glomerales</taxon>
        <taxon>Glomeraceae</taxon>
        <taxon>Funneliformis</taxon>
    </lineage>
</organism>
<evidence type="ECO:0000256" key="4">
    <source>
        <dbReference type="ARBA" id="ARBA00022833"/>
    </source>
</evidence>
<keyword evidence="2" id="KW-0479">Metal-binding</keyword>
<evidence type="ECO:0000256" key="5">
    <source>
        <dbReference type="ARBA" id="ARBA00023242"/>
    </source>
</evidence>
<dbReference type="GO" id="GO:0008270">
    <property type="term" value="F:zinc ion binding"/>
    <property type="evidence" value="ECO:0007669"/>
    <property type="project" value="UniProtKB-KW"/>
</dbReference>
<dbReference type="AlphaFoldDB" id="A0A9N8ZC10"/>
<proteinExistence type="predicted"/>
<keyword evidence="7" id="KW-1185">Reference proteome</keyword>
<comment type="caution">
    <text evidence="6">The sequence shown here is derived from an EMBL/GenBank/DDBJ whole genome shotgun (WGS) entry which is preliminary data.</text>
</comment>